<sequence length="62" mass="7459">MYRITRVTDVRAINITTLLFPSPNHPFHHISNNNNTNNNQKQGQKQTRFLLQRHCLTWPKRF</sequence>
<name>A0A2P2QLC0_RHIMU</name>
<organism evidence="1">
    <name type="scientific">Rhizophora mucronata</name>
    <name type="common">Asiatic mangrove</name>
    <dbReference type="NCBI Taxonomy" id="61149"/>
    <lineage>
        <taxon>Eukaryota</taxon>
        <taxon>Viridiplantae</taxon>
        <taxon>Streptophyta</taxon>
        <taxon>Embryophyta</taxon>
        <taxon>Tracheophyta</taxon>
        <taxon>Spermatophyta</taxon>
        <taxon>Magnoliopsida</taxon>
        <taxon>eudicotyledons</taxon>
        <taxon>Gunneridae</taxon>
        <taxon>Pentapetalae</taxon>
        <taxon>rosids</taxon>
        <taxon>fabids</taxon>
        <taxon>Malpighiales</taxon>
        <taxon>Rhizophoraceae</taxon>
        <taxon>Rhizophora</taxon>
    </lineage>
</organism>
<evidence type="ECO:0000313" key="1">
    <source>
        <dbReference type="EMBL" id="MBX67758.1"/>
    </source>
</evidence>
<dbReference type="EMBL" id="GGEC01087274">
    <property type="protein sequence ID" value="MBX67758.1"/>
    <property type="molecule type" value="Transcribed_RNA"/>
</dbReference>
<reference evidence="1" key="1">
    <citation type="submission" date="2018-02" db="EMBL/GenBank/DDBJ databases">
        <title>Rhizophora mucronata_Transcriptome.</title>
        <authorList>
            <person name="Meera S.P."/>
            <person name="Sreeshan A."/>
            <person name="Augustine A."/>
        </authorList>
    </citation>
    <scope>NUCLEOTIDE SEQUENCE</scope>
    <source>
        <tissue evidence="1">Leaf</tissue>
    </source>
</reference>
<protein>
    <submittedName>
        <fullName evidence="1">Uncharacterized protein</fullName>
    </submittedName>
</protein>
<accession>A0A2P2QLC0</accession>
<dbReference type="AlphaFoldDB" id="A0A2P2QLC0"/>
<proteinExistence type="predicted"/>